<feature type="compositionally biased region" description="Polar residues" evidence="2">
    <location>
        <begin position="570"/>
        <end position="589"/>
    </location>
</feature>
<feature type="region of interest" description="Disordered" evidence="2">
    <location>
        <begin position="22"/>
        <end position="142"/>
    </location>
</feature>
<dbReference type="InterPro" id="IPR013083">
    <property type="entry name" value="Znf_RING/FYVE/PHD"/>
</dbReference>
<dbReference type="AlphaFoldDB" id="A0A0G4L027"/>
<feature type="region of interest" description="Disordered" evidence="2">
    <location>
        <begin position="638"/>
        <end position="686"/>
    </location>
</feature>
<feature type="compositionally biased region" description="Low complexity" evidence="2">
    <location>
        <begin position="510"/>
        <end position="537"/>
    </location>
</feature>
<feature type="region of interest" description="Disordered" evidence="2">
    <location>
        <begin position="1046"/>
        <end position="1098"/>
    </location>
</feature>
<evidence type="ECO:0000313" key="4">
    <source>
        <dbReference type="Proteomes" id="UP000044602"/>
    </source>
</evidence>
<feature type="compositionally biased region" description="Low complexity" evidence="2">
    <location>
        <begin position="124"/>
        <end position="142"/>
    </location>
</feature>
<proteinExistence type="predicted"/>
<protein>
    <submittedName>
        <fullName evidence="3">Uncharacterized protein</fullName>
    </submittedName>
</protein>
<feature type="region of interest" description="Disordered" evidence="2">
    <location>
        <begin position="155"/>
        <end position="201"/>
    </location>
</feature>
<dbReference type="Proteomes" id="UP000044602">
    <property type="component" value="Unassembled WGS sequence"/>
</dbReference>
<reference evidence="3 4" key="1">
    <citation type="submission" date="2015-05" db="EMBL/GenBank/DDBJ databases">
        <authorList>
            <person name="Wang D.B."/>
            <person name="Wang M."/>
        </authorList>
    </citation>
    <scope>NUCLEOTIDE SEQUENCE [LARGE SCALE GENOMIC DNA]</scope>
    <source>
        <strain evidence="3">VL1</strain>
    </source>
</reference>
<gene>
    <name evidence="3" type="ORF">BN1708_011423</name>
</gene>
<dbReference type="Gene3D" id="3.30.40.10">
    <property type="entry name" value="Zinc/RING finger domain, C3HC4 (zinc finger)"/>
    <property type="match status" value="1"/>
</dbReference>
<dbReference type="PANTHER" id="PTHR10782">
    <property type="entry name" value="ZINC FINGER MIZ DOMAIN-CONTAINING PROTEIN"/>
    <property type="match status" value="1"/>
</dbReference>
<evidence type="ECO:0000313" key="3">
    <source>
        <dbReference type="EMBL" id="CRK15301.1"/>
    </source>
</evidence>
<dbReference type="InterPro" id="IPR018527">
    <property type="entry name" value="Rubredoxin_Fe_BS"/>
</dbReference>
<dbReference type="GO" id="GO:0000785">
    <property type="term" value="C:chromatin"/>
    <property type="evidence" value="ECO:0007669"/>
    <property type="project" value="TreeGrafter"/>
</dbReference>
<name>A0A0G4L027_VERLO</name>
<feature type="compositionally biased region" description="Polar residues" evidence="2">
    <location>
        <begin position="481"/>
        <end position="509"/>
    </location>
</feature>
<feature type="non-terminal residue" evidence="3">
    <location>
        <position position="1098"/>
    </location>
</feature>
<feature type="compositionally biased region" description="Acidic residues" evidence="2">
    <location>
        <begin position="1061"/>
        <end position="1071"/>
    </location>
</feature>
<keyword evidence="4" id="KW-1185">Reference proteome</keyword>
<dbReference type="STRING" id="100787.A0A0G4L027"/>
<evidence type="ECO:0000256" key="2">
    <source>
        <dbReference type="SAM" id="MobiDB-lite"/>
    </source>
</evidence>
<dbReference type="PROSITE" id="PS00202">
    <property type="entry name" value="RUBREDOXIN"/>
    <property type="match status" value="1"/>
</dbReference>
<accession>A0A0G4L027</accession>
<dbReference type="GO" id="GO:0046872">
    <property type="term" value="F:metal ion binding"/>
    <property type="evidence" value="ECO:0007669"/>
    <property type="project" value="UniProtKB-KW"/>
</dbReference>
<sequence>MPPPGRQGMNLSDAQVTASNRAVNAFLGDPRPAWITPKIGHTQAQPPQPAHGSGRQPPATSRSQGPPPSNIERDPFSRIAQQKGTAAEPKNATTGYTIAKKPKLIIDSEESETALPSPSPTDEPSPSSTTPLAASPAPGLSTFERPASFRVVAASAPEPTPSHTLRQHPPRLAEPGQLPTPTNANISRPWETPTPASREGAQSLPIPAIVPSQSATTAQLRTGGAPLVHQPTTFSSSSNPGSTHNVQPVQPLANISMDWAWMRQTLSARIQQVKSQFLEVNDPIVLPRSRILMSALASGDVFFLILHQIFCAWSLDTTSVHHLTTILPATMDNALFLLQTVLKPNTSMPADHLRWFASFPCAFPSQWPSAHLAAIGIFLRNFSRMWQTDLLPRVTNRGFPIRIMELRNELALASPSLEIVLFTVARRHLGVPDGRIAHQMSAVFAQDQNNSNHESHATGQQDLSASIVAAYRSLLRQSQVEVQNQGKQTQVPVDSSSSPGSANNTNGRRQQQQQQSPPLPSPQHHLQPHQSQNSHLQRQPERLQQVPDITHPLATMQPATGGNIIHPSPLGNSHAGSYQMPSAPDISQPSHHEYISPNPRHQGQSVQGYVSGSGHYHVDQQHELFPLARQLSLNSTVQESLSRSARPGQASLHSPGIVQSSARPRLTSNHSSALAPATSEVMRPNSLLPPRGVTLGIDRMAMSPYDKKSIDMALHQVDVASPRRVPRQLPPEQSVSAQEKHYQCIGEIVSGPLTINPDQSIHQLDFEVSDDELKRLSTYSMPPGERQILCDYFDGSLRFRLRVCEVALNSRGSLSEAAWLTVSTQWPAHIYVMCNSQAVKIRRKLHNGQDQPAELTRLIRGGRNVLKLSVPNVAPKAGHATMVAVEKVVTLTHSRIMAMVSERGVLPAEATRRIVRERLTPVGQSGGDDDAPIIFSNLSIDLADPFTATMFKIPVRGSSCTHLECFDLEVWLGTRLGKSTSVHSLKCGCGLCRRSRALGAEPSLTDKWKCPLCDKDARPGSLRVDGFMVEVREALVRRGLTRTKSINVGPDGTWSPKAEQPDSEDEGDVEAEPQRPPKRAKTGHQTEVRGTVEVIVLD</sequence>
<feature type="region of interest" description="Disordered" evidence="2">
    <location>
        <begin position="553"/>
        <end position="589"/>
    </location>
</feature>
<keyword evidence="1" id="KW-0479">Metal-binding</keyword>
<dbReference type="EMBL" id="CVQH01006446">
    <property type="protein sequence ID" value="CRK15301.1"/>
    <property type="molecule type" value="Genomic_DNA"/>
</dbReference>
<evidence type="ECO:0000256" key="1">
    <source>
        <dbReference type="ARBA" id="ARBA00022723"/>
    </source>
</evidence>
<organism evidence="3 4">
    <name type="scientific">Verticillium longisporum</name>
    <name type="common">Verticillium dahliae var. longisporum</name>
    <dbReference type="NCBI Taxonomy" id="100787"/>
    <lineage>
        <taxon>Eukaryota</taxon>
        <taxon>Fungi</taxon>
        <taxon>Dikarya</taxon>
        <taxon>Ascomycota</taxon>
        <taxon>Pezizomycotina</taxon>
        <taxon>Sordariomycetes</taxon>
        <taxon>Hypocreomycetidae</taxon>
        <taxon>Glomerellales</taxon>
        <taxon>Plectosphaerellaceae</taxon>
        <taxon>Verticillium</taxon>
    </lineage>
</organism>
<dbReference type="GO" id="GO:0016925">
    <property type="term" value="P:protein sumoylation"/>
    <property type="evidence" value="ECO:0007669"/>
    <property type="project" value="TreeGrafter"/>
</dbReference>
<dbReference type="GO" id="GO:0061665">
    <property type="term" value="F:SUMO ligase activity"/>
    <property type="evidence" value="ECO:0007669"/>
    <property type="project" value="TreeGrafter"/>
</dbReference>
<feature type="compositionally biased region" description="Polar residues" evidence="2">
    <location>
        <begin position="657"/>
        <end position="672"/>
    </location>
</feature>
<feature type="region of interest" description="Disordered" evidence="2">
    <location>
        <begin position="481"/>
        <end position="541"/>
    </location>
</feature>
<dbReference type="PANTHER" id="PTHR10782:SF4">
    <property type="entry name" value="TONALLI, ISOFORM E"/>
    <property type="match status" value="1"/>
</dbReference>